<dbReference type="InterPro" id="IPR000489">
    <property type="entry name" value="Pterin-binding_dom"/>
</dbReference>
<comment type="cofactor">
    <cofactor evidence="2 9">
        <name>Mg(2+)</name>
        <dbReference type="ChEBI" id="CHEBI:18420"/>
    </cofactor>
</comment>
<evidence type="ECO:0000256" key="2">
    <source>
        <dbReference type="ARBA" id="ARBA00001946"/>
    </source>
</evidence>
<dbReference type="PROSITE" id="PS50972">
    <property type="entry name" value="PTERIN_BINDING"/>
    <property type="match status" value="1"/>
</dbReference>
<evidence type="ECO:0000256" key="4">
    <source>
        <dbReference type="ARBA" id="ARBA00012458"/>
    </source>
</evidence>
<dbReference type="PROSITE" id="PS00793">
    <property type="entry name" value="DHPS_2"/>
    <property type="match status" value="1"/>
</dbReference>
<comment type="catalytic activity">
    <reaction evidence="1">
        <text>(7,8-dihydropterin-6-yl)methyl diphosphate + 4-aminobenzoate = 7,8-dihydropteroate + diphosphate</text>
        <dbReference type="Rhea" id="RHEA:19949"/>
        <dbReference type="ChEBI" id="CHEBI:17836"/>
        <dbReference type="ChEBI" id="CHEBI:17839"/>
        <dbReference type="ChEBI" id="CHEBI:33019"/>
        <dbReference type="ChEBI" id="CHEBI:72950"/>
        <dbReference type="EC" id="2.5.1.15"/>
    </reaction>
</comment>
<dbReference type="RefSeq" id="WP_311364592.1">
    <property type="nucleotide sequence ID" value="NZ_JAVRIC010000008.1"/>
</dbReference>
<evidence type="ECO:0000256" key="9">
    <source>
        <dbReference type="RuleBase" id="RU361205"/>
    </source>
</evidence>
<dbReference type="InterPro" id="IPR011005">
    <property type="entry name" value="Dihydropteroate_synth-like_sf"/>
</dbReference>
<comment type="similarity">
    <text evidence="9">Belongs to the DHPS family.</text>
</comment>
<comment type="pathway">
    <text evidence="3 9">Cofactor biosynthesis; tetrahydrofolate biosynthesis; 7,8-dihydrofolate from 2-amino-4-hydroxy-6-hydroxymethyl-7,8-dihydropteridine diphosphate and 4-aminobenzoate: step 1/2.</text>
</comment>
<dbReference type="CDD" id="cd00739">
    <property type="entry name" value="DHPS"/>
    <property type="match status" value="1"/>
</dbReference>
<evidence type="ECO:0000256" key="3">
    <source>
        <dbReference type="ARBA" id="ARBA00004763"/>
    </source>
</evidence>
<dbReference type="InterPro" id="IPR006390">
    <property type="entry name" value="DHP_synth_dom"/>
</dbReference>
<dbReference type="EMBL" id="JAVRIC010000008">
    <property type="protein sequence ID" value="MDT0497200.1"/>
    <property type="molecule type" value="Genomic_DNA"/>
</dbReference>
<dbReference type="SUPFAM" id="SSF51717">
    <property type="entry name" value="Dihydropteroate synthetase-like"/>
    <property type="match status" value="1"/>
</dbReference>
<dbReference type="NCBIfam" id="TIGR01496">
    <property type="entry name" value="DHPS"/>
    <property type="match status" value="1"/>
</dbReference>
<evidence type="ECO:0000256" key="1">
    <source>
        <dbReference type="ARBA" id="ARBA00000012"/>
    </source>
</evidence>
<comment type="function">
    <text evidence="9">Catalyzes the condensation of para-aminobenzoate (pABA) with 6-hydroxymethyl-7,8-dihydropterin diphosphate (DHPt-PP) to form 7,8-dihydropteroate (H2Pte), the immediate precursor of folate derivatives.</text>
</comment>
<proteinExistence type="inferred from homology"/>
<dbReference type="PROSITE" id="PS00792">
    <property type="entry name" value="DHPS_1"/>
    <property type="match status" value="1"/>
</dbReference>
<dbReference type="PANTHER" id="PTHR20941">
    <property type="entry name" value="FOLATE SYNTHESIS PROTEINS"/>
    <property type="match status" value="1"/>
</dbReference>
<dbReference type="Pfam" id="PF00809">
    <property type="entry name" value="Pterin_bind"/>
    <property type="match status" value="1"/>
</dbReference>
<dbReference type="EC" id="2.5.1.15" evidence="4 9"/>
<comment type="caution">
    <text evidence="11">The sequence shown here is derived from an EMBL/GenBank/DDBJ whole genome shotgun (WGS) entry which is preliminary data.</text>
</comment>
<keyword evidence="7 9" id="KW-0460">Magnesium</keyword>
<evidence type="ECO:0000256" key="5">
    <source>
        <dbReference type="ARBA" id="ARBA00022679"/>
    </source>
</evidence>
<keyword evidence="6 9" id="KW-0479">Metal-binding</keyword>
<protein>
    <recommendedName>
        <fullName evidence="4 9">Dihydropteroate synthase</fullName>
        <shortName evidence="9">DHPS</shortName>
        <ecNumber evidence="4 9">2.5.1.15</ecNumber>
    </recommendedName>
    <alternativeName>
        <fullName evidence="9">Dihydropteroate pyrophosphorylase</fullName>
    </alternativeName>
</protein>
<evidence type="ECO:0000256" key="7">
    <source>
        <dbReference type="ARBA" id="ARBA00022842"/>
    </source>
</evidence>
<evidence type="ECO:0000259" key="10">
    <source>
        <dbReference type="PROSITE" id="PS50972"/>
    </source>
</evidence>
<organism evidence="11 12">
    <name type="scientific">Banduia mediterranea</name>
    <dbReference type="NCBI Taxonomy" id="3075609"/>
    <lineage>
        <taxon>Bacteria</taxon>
        <taxon>Pseudomonadati</taxon>
        <taxon>Pseudomonadota</taxon>
        <taxon>Gammaproteobacteria</taxon>
        <taxon>Nevskiales</taxon>
        <taxon>Algiphilaceae</taxon>
        <taxon>Banduia</taxon>
    </lineage>
</organism>
<gene>
    <name evidence="11" type="primary">folP</name>
    <name evidence="11" type="ORF">RM530_07460</name>
</gene>
<dbReference type="InterPro" id="IPR045031">
    <property type="entry name" value="DHP_synth-like"/>
</dbReference>
<evidence type="ECO:0000313" key="11">
    <source>
        <dbReference type="EMBL" id="MDT0497200.1"/>
    </source>
</evidence>
<dbReference type="Gene3D" id="3.20.20.20">
    <property type="entry name" value="Dihydropteroate synthase-like"/>
    <property type="match status" value="1"/>
</dbReference>
<evidence type="ECO:0000256" key="6">
    <source>
        <dbReference type="ARBA" id="ARBA00022723"/>
    </source>
</evidence>
<dbReference type="PANTHER" id="PTHR20941:SF1">
    <property type="entry name" value="FOLIC ACID SYNTHESIS PROTEIN FOL1"/>
    <property type="match status" value="1"/>
</dbReference>
<dbReference type="Proteomes" id="UP001254608">
    <property type="component" value="Unassembled WGS sequence"/>
</dbReference>
<keyword evidence="12" id="KW-1185">Reference proteome</keyword>
<name>A0ABU2WI13_9GAMM</name>
<sequence>MYSELSLPTRALSLERPLVMGILNVTPDSFSDGGRYVDLDAALAQARGMIADGASIIDVGGESTRPGAQPVDAVEEIRRVVPVITALRHESRCVLSIDTLKPAVMRAACEAGAELINDVNALRSPGALDVARDSGAAVCLMHMLGEPRTMQVEPRYDDVVIEVRTFLERRIHACVKAGIAPARLLVDPGFGFGKTLGHNLALLAELHRFTALAPVLIGVSRKSMFGRLLGRSVDERQAASLAAALHAVGQGAAIVRTHDVRETMDALTVINAIANPNT</sequence>
<feature type="domain" description="Pterin-binding" evidence="10">
    <location>
        <begin position="17"/>
        <end position="268"/>
    </location>
</feature>
<reference evidence="11 12" key="1">
    <citation type="submission" date="2023-09" db="EMBL/GenBank/DDBJ databases">
        <authorList>
            <person name="Rey-Velasco X."/>
        </authorList>
    </citation>
    <scope>NUCLEOTIDE SEQUENCE [LARGE SCALE GENOMIC DNA]</scope>
    <source>
        <strain evidence="11 12">W345</strain>
    </source>
</reference>
<evidence type="ECO:0000256" key="8">
    <source>
        <dbReference type="ARBA" id="ARBA00022909"/>
    </source>
</evidence>
<keyword evidence="5 9" id="KW-0808">Transferase</keyword>
<keyword evidence="8 9" id="KW-0289">Folate biosynthesis</keyword>
<dbReference type="GO" id="GO:0004156">
    <property type="term" value="F:dihydropteroate synthase activity"/>
    <property type="evidence" value="ECO:0007669"/>
    <property type="project" value="UniProtKB-EC"/>
</dbReference>
<evidence type="ECO:0000313" key="12">
    <source>
        <dbReference type="Proteomes" id="UP001254608"/>
    </source>
</evidence>
<accession>A0ABU2WI13</accession>